<accession>A0A098THQ8</accession>
<reference evidence="1 2" key="1">
    <citation type="journal article" date="2014" name="Mol. Ecol.">
        <title>Evolution of Synechococcus.</title>
        <authorList>
            <person name="Dvorak P."/>
            <person name="Casamatta D."/>
            <person name="Hasler P."/>
            <person name="Poulickova A."/>
            <person name="Ondrej V."/>
            <person name="Sanges R."/>
        </authorList>
    </citation>
    <scope>NUCLEOTIDE SEQUENCE [LARGE SCALE GENOMIC DNA]</scope>
    <source>
        <strain evidence="1 2">CAUP A 1101</strain>
    </source>
</reference>
<name>A0A098THQ8_9CYAN</name>
<dbReference type="Pfam" id="PF03400">
    <property type="entry name" value="DDE_Tnp_IS1"/>
    <property type="match status" value="1"/>
</dbReference>
<dbReference type="EMBL" id="JJML01000062">
    <property type="protein sequence ID" value="KGF71624.1"/>
    <property type="molecule type" value="Genomic_DNA"/>
</dbReference>
<evidence type="ECO:0000313" key="2">
    <source>
        <dbReference type="Proteomes" id="UP000030170"/>
    </source>
</evidence>
<keyword evidence="2" id="KW-1185">Reference proteome</keyword>
<dbReference type="AlphaFoldDB" id="A0A098THQ8"/>
<comment type="caution">
    <text evidence="1">The sequence shown here is derived from an EMBL/GenBank/DDBJ whole genome shotgun (WGS) entry which is preliminary data.</text>
</comment>
<dbReference type="GO" id="GO:0006313">
    <property type="term" value="P:DNA transposition"/>
    <property type="evidence" value="ECO:0007669"/>
    <property type="project" value="InterPro"/>
</dbReference>
<protein>
    <submittedName>
        <fullName evidence="1">Transposase</fullName>
    </submittedName>
</protein>
<gene>
    <name evidence="1" type="ORF">DO97_17135</name>
</gene>
<dbReference type="Proteomes" id="UP000030170">
    <property type="component" value="Unassembled WGS sequence"/>
</dbReference>
<proteinExistence type="predicted"/>
<dbReference type="GO" id="GO:0003677">
    <property type="term" value="F:DNA binding"/>
    <property type="evidence" value="ECO:0007669"/>
    <property type="project" value="InterPro"/>
</dbReference>
<dbReference type="InterPro" id="IPR005063">
    <property type="entry name" value="Transposase_27"/>
</dbReference>
<organism evidence="1 2">
    <name type="scientific">Neosynechococcus sphagnicola sy1</name>
    <dbReference type="NCBI Taxonomy" id="1497020"/>
    <lineage>
        <taxon>Bacteria</taxon>
        <taxon>Bacillati</taxon>
        <taxon>Cyanobacteriota</taxon>
        <taxon>Cyanophyceae</taxon>
        <taxon>Neosynechococcales</taxon>
        <taxon>Neosynechococcaceae</taxon>
        <taxon>Neosynechococcus</taxon>
    </lineage>
</organism>
<evidence type="ECO:0000313" key="1">
    <source>
        <dbReference type="EMBL" id="KGF71624.1"/>
    </source>
</evidence>
<sequence length="134" mass="15443">MDNKGNQQWVWLALDADTREIVGVYIGARDEAAARKLWDSLPPVYRQCAIAYTDFWAAFAAVLLSKRLRLRRSEALRAVGKETSKTSYIERCNNTLRQRVSQLVRQTLSFSKSVQNHIGAIWYFIHYYNASLLA</sequence>
<dbReference type="STRING" id="1497020.DO97_17135"/>
<dbReference type="GO" id="GO:0004803">
    <property type="term" value="F:transposase activity"/>
    <property type="evidence" value="ECO:0007669"/>
    <property type="project" value="InterPro"/>
</dbReference>